<dbReference type="RefSeq" id="XP_004040048.1">
    <property type="nucleotide sequence ID" value="XM_004040000.1"/>
</dbReference>
<dbReference type="AlphaFoldDB" id="G0QJ63"/>
<keyword evidence="5" id="KW-1185">Reference proteome</keyword>
<evidence type="ECO:0000256" key="2">
    <source>
        <dbReference type="ARBA" id="ARBA00009761"/>
    </source>
</evidence>
<protein>
    <submittedName>
        <fullName evidence="4">Uncharacterized protein</fullName>
    </submittedName>
</protein>
<dbReference type="SUPFAM" id="SSF50249">
    <property type="entry name" value="Nucleic acid-binding proteins"/>
    <property type="match status" value="1"/>
</dbReference>
<dbReference type="Gene3D" id="2.40.50.140">
    <property type="entry name" value="Nucleic acid-binding proteins"/>
    <property type="match status" value="1"/>
</dbReference>
<dbReference type="InterPro" id="IPR012340">
    <property type="entry name" value="NA-bd_OB-fold"/>
</dbReference>
<evidence type="ECO:0000256" key="1">
    <source>
        <dbReference type="ARBA" id="ARBA00004123"/>
    </source>
</evidence>
<dbReference type="GO" id="GO:0006260">
    <property type="term" value="P:DNA replication"/>
    <property type="evidence" value="ECO:0007669"/>
    <property type="project" value="InterPro"/>
</dbReference>
<dbReference type="InterPro" id="IPR013970">
    <property type="entry name" value="Rfa2"/>
</dbReference>
<dbReference type="GeneID" id="14910941"/>
<evidence type="ECO:0000256" key="3">
    <source>
        <dbReference type="ARBA" id="ARBA00023242"/>
    </source>
</evidence>
<comment type="similarity">
    <text evidence="2">Belongs to the replication factor A protein 3 family.</text>
</comment>
<sequence>MEQNNLKQNFTRVLPEHLHLFVGKPVTIVGKILQSFNGQSTVNCGEEQDEVIILGLDSSQLSQNLQCIEIRGIVKDKKIIQMDEFTEFLQQDQENQFSKIKLKIIYNYYKKDFQIYDKMVKLSLAQYRDLFQY</sequence>
<keyword evidence="3" id="KW-0539">Nucleus</keyword>
<gene>
    <name evidence="4" type="ORF">IMG5_002770</name>
</gene>
<dbReference type="GO" id="GO:0006310">
    <property type="term" value="P:DNA recombination"/>
    <property type="evidence" value="ECO:0007669"/>
    <property type="project" value="InterPro"/>
</dbReference>
<accession>G0QJ63</accession>
<dbReference type="GO" id="GO:0031981">
    <property type="term" value="C:nuclear lumen"/>
    <property type="evidence" value="ECO:0007669"/>
    <property type="project" value="UniProtKB-ARBA"/>
</dbReference>
<proteinExistence type="inferred from homology"/>
<reference evidence="4 5" key="1">
    <citation type="submission" date="2011-07" db="EMBL/GenBank/DDBJ databases">
        <authorList>
            <person name="Coyne R."/>
            <person name="Brami D."/>
            <person name="Johnson J."/>
            <person name="Hostetler J."/>
            <person name="Hannick L."/>
            <person name="Clark T."/>
            <person name="Cassidy-Hanley D."/>
            <person name="Inman J."/>
        </authorList>
    </citation>
    <scope>NUCLEOTIDE SEQUENCE [LARGE SCALE GENOMIC DNA]</scope>
    <source>
        <strain evidence="4 5">G5</strain>
    </source>
</reference>
<dbReference type="Pfam" id="PF08661">
    <property type="entry name" value="Rep_fac-A_3"/>
    <property type="match status" value="1"/>
</dbReference>
<dbReference type="InParanoid" id="G0QJ63"/>
<dbReference type="Proteomes" id="UP000008983">
    <property type="component" value="Unassembled WGS sequence"/>
</dbReference>
<dbReference type="EMBL" id="GL983050">
    <property type="protein sequence ID" value="EGR34744.1"/>
    <property type="molecule type" value="Genomic_DNA"/>
</dbReference>
<comment type="subcellular location">
    <subcellularLocation>
        <location evidence="1">Nucleus</location>
    </subcellularLocation>
</comment>
<dbReference type="GO" id="GO:0006281">
    <property type="term" value="P:DNA repair"/>
    <property type="evidence" value="ECO:0007669"/>
    <property type="project" value="InterPro"/>
</dbReference>
<evidence type="ECO:0000313" key="5">
    <source>
        <dbReference type="Proteomes" id="UP000008983"/>
    </source>
</evidence>
<evidence type="ECO:0000313" key="4">
    <source>
        <dbReference type="EMBL" id="EGR34744.1"/>
    </source>
</evidence>
<organism evidence="4 5">
    <name type="scientific">Ichthyophthirius multifiliis</name>
    <name type="common">White spot disease agent</name>
    <name type="synonym">Ich</name>
    <dbReference type="NCBI Taxonomy" id="5932"/>
    <lineage>
        <taxon>Eukaryota</taxon>
        <taxon>Sar</taxon>
        <taxon>Alveolata</taxon>
        <taxon>Ciliophora</taxon>
        <taxon>Intramacronucleata</taxon>
        <taxon>Oligohymenophorea</taxon>
        <taxon>Hymenostomatida</taxon>
        <taxon>Ophryoglenina</taxon>
        <taxon>Ichthyophthirius</taxon>
    </lineage>
</organism>
<dbReference type="GO" id="GO:0003677">
    <property type="term" value="F:DNA binding"/>
    <property type="evidence" value="ECO:0007669"/>
    <property type="project" value="InterPro"/>
</dbReference>
<name>G0QJ63_ICHMU</name>